<reference evidence="1" key="1">
    <citation type="journal article" date="2019" name="Sci. Rep.">
        <title>Draft genome of Tanacetum cinerariifolium, the natural source of mosquito coil.</title>
        <authorList>
            <person name="Yamashiro T."/>
            <person name="Shiraishi A."/>
            <person name="Satake H."/>
            <person name="Nakayama K."/>
        </authorList>
    </citation>
    <scope>NUCLEOTIDE SEQUENCE</scope>
</reference>
<dbReference type="EMBL" id="BKCJ010005243">
    <property type="protein sequence ID" value="GEU65658.1"/>
    <property type="molecule type" value="Genomic_DNA"/>
</dbReference>
<dbReference type="Gene3D" id="4.10.60.10">
    <property type="entry name" value="Zinc finger, CCHC-type"/>
    <property type="match status" value="1"/>
</dbReference>
<evidence type="ECO:0000313" key="1">
    <source>
        <dbReference type="EMBL" id="GEU65658.1"/>
    </source>
</evidence>
<protein>
    <submittedName>
        <fullName evidence="1">Integrase, catalytic region, zinc finger, CCHC-type, peptidase aspartic, catalytic</fullName>
    </submittedName>
</protein>
<comment type="caution">
    <text evidence="1">The sequence shown here is derived from an EMBL/GenBank/DDBJ whole genome shotgun (WGS) entry which is preliminary data.</text>
</comment>
<dbReference type="AlphaFoldDB" id="A0A6L2LVK6"/>
<name>A0A6L2LVK6_TANCI</name>
<sequence length="401" mass="46213">MKGKELLYQKRKYKLYNEFDKFTSFKGESIYEYYWRFAQLINDLHTIGMTMQQIQVNKKFLNALQQEWSKFVTPVKLANNLYTTNYDQLYAYLSQHEGHANKACQERVVKCYNYQVEGHMARQCTQPKRPKNYVWFKEKMLLVQAHESGQTTIPQIVTFQTDDLDAYNSDCDDISSAKAVLMANLSSYDLDVLSEYLQETQDAIVQDTNPSAQQDAMIIPLNNKDAPEILEFFKINEWQAKINAKDVSIANLRKHIENLKGKILVEKDVQSKNANVIAPGMFRLDLEPLSPKLLKNKDAHIDYIKHTLQELVKHARALRLLDSDLDFACNASNVPSSSLVDFRLFKFFSGIWTSDAPSVTGNRSQLINFFHKFLGTVRFGNDQIAKIMGYGNYQMGNVTIS</sequence>
<organism evidence="1">
    <name type="scientific">Tanacetum cinerariifolium</name>
    <name type="common">Dalmatian daisy</name>
    <name type="synonym">Chrysanthemum cinerariifolium</name>
    <dbReference type="NCBI Taxonomy" id="118510"/>
    <lineage>
        <taxon>Eukaryota</taxon>
        <taxon>Viridiplantae</taxon>
        <taxon>Streptophyta</taxon>
        <taxon>Embryophyta</taxon>
        <taxon>Tracheophyta</taxon>
        <taxon>Spermatophyta</taxon>
        <taxon>Magnoliopsida</taxon>
        <taxon>eudicotyledons</taxon>
        <taxon>Gunneridae</taxon>
        <taxon>Pentapetalae</taxon>
        <taxon>asterids</taxon>
        <taxon>campanulids</taxon>
        <taxon>Asterales</taxon>
        <taxon>Asteraceae</taxon>
        <taxon>Asteroideae</taxon>
        <taxon>Anthemideae</taxon>
        <taxon>Anthemidinae</taxon>
        <taxon>Tanacetum</taxon>
    </lineage>
</organism>
<accession>A0A6L2LVK6</accession>
<gene>
    <name evidence="1" type="ORF">Tci_037636</name>
</gene>
<proteinExistence type="predicted"/>